<dbReference type="OrthoDB" id="2013972at2759"/>
<dbReference type="PANTHER" id="PTHR43591:SF102">
    <property type="entry name" value="S-ADENOSYL-L-METHIONINE-DEPENDENT METHYLTRANSFERASE"/>
    <property type="match status" value="1"/>
</dbReference>
<dbReference type="Gene3D" id="3.40.50.150">
    <property type="entry name" value="Vaccinia Virus protein VP39"/>
    <property type="match status" value="2"/>
</dbReference>
<reference evidence="2 3" key="1">
    <citation type="submission" date="2016-11" db="EMBL/GenBank/DDBJ databases">
        <title>Draft Genome Assembly of Colletotrichum chlorophyti a pathogen of herbaceous plants.</title>
        <authorList>
            <person name="Gan P."/>
            <person name="Narusaka M."/>
            <person name="Tsushima A."/>
            <person name="Narusaka Y."/>
            <person name="Takano Y."/>
            <person name="Shirasu K."/>
        </authorList>
    </citation>
    <scope>NUCLEOTIDE SEQUENCE [LARGE SCALE GENOMIC DNA]</scope>
    <source>
        <strain evidence="2 3">NTL11</strain>
    </source>
</reference>
<gene>
    <name evidence="2" type="ORF">CCHL11_01774</name>
</gene>
<proteinExistence type="inferred from homology"/>
<keyword evidence="2" id="KW-0808">Transferase</keyword>
<evidence type="ECO:0000313" key="3">
    <source>
        <dbReference type="Proteomes" id="UP000186583"/>
    </source>
</evidence>
<evidence type="ECO:0000256" key="1">
    <source>
        <dbReference type="ARBA" id="ARBA00038158"/>
    </source>
</evidence>
<sequence>MAEVDHEVNIAADDLTLLSSSTSVSSSILDYRFENGRTYHRYKDGKYVIPNDERENDRLDLQHHICLLTLGGRLGLAPPCQPGAEVGRTLDVGTGTGIWAIQFADDHPEAEVSRHSEDLTRRTLLPPSPLDSRTVFNGFSPSIGLQVLGIDLSPIQPDFVAPNVKFEIDDVEEEWIFNQPFDYIHCRFMMSSIANWKEFFSNCFHNLSPGGHLEVQEGEMLFQSDDATFPEDSALARFGDLLTQAAIKFGREFVPIATLKKLMIEVGFEDVTLSRHKWPINDWPKDPKFKELGAWCYENNVSGIEAISMAPLTRAHNWTREEVNVFLADVRNDLKNRNYHAYFPVLRESMLEYRVENGRTYHRYQGRQYVHPLPLYQEYNLPNDERELERLDLTHQLWLLVNDNRLGIAPPCQEGAKVARVLDVGTGTGIWAMDFGDEHPEAEVIGIDLSPTLPAYVPPNVRFEVDDAEEEWTYSKPFDYIHCRVLTSSLSDWKLYLRRCFENLEPGGWLELQEIDLFAKSDDGTLTPESSLLNWCQLLLEASERFGRP</sequence>
<dbReference type="Pfam" id="PF13489">
    <property type="entry name" value="Methyltransf_23"/>
    <property type="match status" value="2"/>
</dbReference>
<dbReference type="PANTHER" id="PTHR43591">
    <property type="entry name" value="METHYLTRANSFERASE"/>
    <property type="match status" value="1"/>
</dbReference>
<dbReference type="GO" id="GO:0032259">
    <property type="term" value="P:methylation"/>
    <property type="evidence" value="ECO:0007669"/>
    <property type="project" value="UniProtKB-KW"/>
</dbReference>
<dbReference type="SUPFAM" id="SSF53335">
    <property type="entry name" value="S-adenosyl-L-methionine-dependent methyltransferases"/>
    <property type="match status" value="2"/>
</dbReference>
<comment type="similarity">
    <text evidence="1">Belongs to the methyltransferase superfamily. LaeA methyltransferase family.</text>
</comment>
<dbReference type="EMBL" id="MPGH01000087">
    <property type="protein sequence ID" value="OLN88617.1"/>
    <property type="molecule type" value="Genomic_DNA"/>
</dbReference>
<dbReference type="AlphaFoldDB" id="A0A1Q8RVW2"/>
<dbReference type="CDD" id="cd02440">
    <property type="entry name" value="AdoMet_MTases"/>
    <property type="match status" value="2"/>
</dbReference>
<dbReference type="InterPro" id="IPR029063">
    <property type="entry name" value="SAM-dependent_MTases_sf"/>
</dbReference>
<keyword evidence="3" id="KW-1185">Reference proteome</keyword>
<protein>
    <submittedName>
        <fullName evidence="2">Trans-aconitate 2-methyltransferase 3</fullName>
    </submittedName>
</protein>
<dbReference type="Proteomes" id="UP000186583">
    <property type="component" value="Unassembled WGS sequence"/>
</dbReference>
<accession>A0A1Q8RVW2</accession>
<keyword evidence="2" id="KW-0489">Methyltransferase</keyword>
<evidence type="ECO:0000313" key="2">
    <source>
        <dbReference type="EMBL" id="OLN88617.1"/>
    </source>
</evidence>
<comment type="caution">
    <text evidence="2">The sequence shown here is derived from an EMBL/GenBank/DDBJ whole genome shotgun (WGS) entry which is preliminary data.</text>
</comment>
<dbReference type="STRING" id="708187.A0A1Q8RVW2"/>
<name>A0A1Q8RVW2_9PEZI</name>
<dbReference type="GO" id="GO:0008168">
    <property type="term" value="F:methyltransferase activity"/>
    <property type="evidence" value="ECO:0007669"/>
    <property type="project" value="UniProtKB-KW"/>
</dbReference>
<organism evidence="2 3">
    <name type="scientific">Colletotrichum chlorophyti</name>
    <dbReference type="NCBI Taxonomy" id="708187"/>
    <lineage>
        <taxon>Eukaryota</taxon>
        <taxon>Fungi</taxon>
        <taxon>Dikarya</taxon>
        <taxon>Ascomycota</taxon>
        <taxon>Pezizomycotina</taxon>
        <taxon>Sordariomycetes</taxon>
        <taxon>Hypocreomycetidae</taxon>
        <taxon>Glomerellales</taxon>
        <taxon>Glomerellaceae</taxon>
        <taxon>Colletotrichum</taxon>
    </lineage>
</organism>